<feature type="transmembrane region" description="Helical" evidence="1">
    <location>
        <begin position="127"/>
        <end position="148"/>
    </location>
</feature>
<proteinExistence type="predicted"/>
<dbReference type="EMBL" id="QVLV01000021">
    <property type="protein sequence ID" value="RGE56713.1"/>
    <property type="molecule type" value="Genomic_DNA"/>
</dbReference>
<feature type="transmembrane region" description="Helical" evidence="1">
    <location>
        <begin position="192"/>
        <end position="213"/>
    </location>
</feature>
<keyword evidence="4" id="KW-1185">Reference proteome</keyword>
<dbReference type="InterPro" id="IPR025699">
    <property type="entry name" value="ABC2_memb-like"/>
</dbReference>
<reference evidence="3 5" key="1">
    <citation type="submission" date="2018-08" db="EMBL/GenBank/DDBJ databases">
        <title>A genome reference for cultivated species of the human gut microbiota.</title>
        <authorList>
            <person name="Zou Y."/>
            <person name="Xue W."/>
            <person name="Luo G."/>
        </authorList>
    </citation>
    <scope>NUCLEOTIDE SEQUENCE [LARGE SCALE GENOMIC DNA]</scope>
    <source>
        <strain evidence="3 5">AF26-4BH</strain>
        <strain evidence="2">TF05-5AC</strain>
    </source>
</reference>
<evidence type="ECO:0000313" key="5">
    <source>
        <dbReference type="Proteomes" id="UP000261166"/>
    </source>
</evidence>
<evidence type="ECO:0000313" key="3">
    <source>
        <dbReference type="EMBL" id="RGE73595.1"/>
    </source>
</evidence>
<name>A0A3E3J2R6_9FIRM</name>
<feature type="transmembrane region" description="Helical" evidence="1">
    <location>
        <begin position="12"/>
        <end position="35"/>
    </location>
</feature>
<dbReference type="GeneID" id="97989524"/>
<sequence length="219" mass="25080">MKAHISLIKKDLFLMGNYLCFIPVFTLVLPFFYYWRLPDFSLQKGTGLLILIVASVYSEFLAYEQIFLKDAEYPKALSLLCASPYRRRDIVLCRYFLFCLVFIATAVIYTIPAMLLPSSFLPTMPEYAVAFFLNTLLFCILTPLQYQFGFENSKFVLVIIIMASCFLLPVLLKKNALQPAWLLTLPSVPLFLALLFLCAVLLSVSATVTIWIFGRKELM</sequence>
<dbReference type="OrthoDB" id="1826454at2"/>
<protein>
    <submittedName>
        <fullName evidence="3">ABC-2 transporter permease</fullName>
    </submittedName>
</protein>
<gene>
    <name evidence="3" type="ORF">DWY69_05325</name>
    <name evidence="2" type="ORF">DXC51_22370</name>
</gene>
<comment type="caution">
    <text evidence="3">The sequence shown here is derived from an EMBL/GenBank/DDBJ whole genome shotgun (WGS) entry which is preliminary data.</text>
</comment>
<dbReference type="Proteomes" id="UP000260812">
    <property type="component" value="Unassembled WGS sequence"/>
</dbReference>
<evidence type="ECO:0000256" key="1">
    <source>
        <dbReference type="SAM" id="Phobius"/>
    </source>
</evidence>
<evidence type="ECO:0000313" key="4">
    <source>
        <dbReference type="Proteomes" id="UP000260812"/>
    </source>
</evidence>
<feature type="transmembrane region" description="Helical" evidence="1">
    <location>
        <begin position="155"/>
        <end position="172"/>
    </location>
</feature>
<dbReference type="RefSeq" id="WP_025490775.1">
    <property type="nucleotide sequence ID" value="NZ_CALBAU010000322.1"/>
</dbReference>
<dbReference type="AlphaFoldDB" id="A0A3E3J2R6"/>
<dbReference type="Pfam" id="PF13346">
    <property type="entry name" value="ABC2_membrane_5"/>
    <property type="match status" value="1"/>
</dbReference>
<feature type="transmembrane region" description="Helical" evidence="1">
    <location>
        <begin position="47"/>
        <end position="68"/>
    </location>
</feature>
<dbReference type="EMBL" id="QVLU01000003">
    <property type="protein sequence ID" value="RGE73595.1"/>
    <property type="molecule type" value="Genomic_DNA"/>
</dbReference>
<keyword evidence="1" id="KW-0812">Transmembrane</keyword>
<organism evidence="3 5">
    <name type="scientific">Eisenbergiella massiliensis</name>
    <dbReference type="NCBI Taxonomy" id="1720294"/>
    <lineage>
        <taxon>Bacteria</taxon>
        <taxon>Bacillati</taxon>
        <taxon>Bacillota</taxon>
        <taxon>Clostridia</taxon>
        <taxon>Lachnospirales</taxon>
        <taxon>Lachnospiraceae</taxon>
        <taxon>Eisenbergiella</taxon>
    </lineage>
</organism>
<evidence type="ECO:0000313" key="2">
    <source>
        <dbReference type="EMBL" id="RGE56713.1"/>
    </source>
</evidence>
<dbReference type="Proteomes" id="UP000261166">
    <property type="component" value="Unassembled WGS sequence"/>
</dbReference>
<accession>A0A3E3J2R6</accession>
<feature type="transmembrane region" description="Helical" evidence="1">
    <location>
        <begin position="95"/>
        <end position="115"/>
    </location>
</feature>
<keyword evidence="1" id="KW-1133">Transmembrane helix</keyword>
<keyword evidence="1" id="KW-0472">Membrane</keyword>